<dbReference type="AlphaFoldDB" id="U2ERB5"/>
<accession>U2ERB5</accession>
<evidence type="ECO:0000313" key="1">
    <source>
        <dbReference type="EMBL" id="ERJ20300.1"/>
    </source>
</evidence>
<reference evidence="1 2" key="2">
    <citation type="journal article" date="2013" name="PLoS ONE">
        <title>INDIGO - INtegrated Data Warehouse of MIcrobial GenOmes with Examples from the Red Sea Extremophiles.</title>
        <authorList>
            <person name="Alam I."/>
            <person name="Antunes A."/>
            <person name="Kamau A.A."/>
            <person name="Ba Alawi W."/>
            <person name="Kalkatawi M."/>
            <person name="Stingl U."/>
            <person name="Bajic V.B."/>
        </authorList>
    </citation>
    <scope>NUCLEOTIDE SEQUENCE [LARGE SCALE GENOMIC DNA]</scope>
    <source>
        <strain evidence="1 2">E1L3A</strain>
    </source>
</reference>
<sequence length="83" mass="8827">MGALLCETCAGVLIEPGRECRAVTVFSAPTAVVLKHDRFIPQQLGCLRGKVVIKMVYISAARCIDNLGGTDQLSVPNHNVGFG</sequence>
<name>U2ERB5_9GAMM</name>
<organism evidence="1 2">
    <name type="scientific">Salinisphaera shabanensis E1L3A</name>
    <dbReference type="NCBI Taxonomy" id="1033802"/>
    <lineage>
        <taxon>Bacteria</taxon>
        <taxon>Pseudomonadati</taxon>
        <taxon>Pseudomonadota</taxon>
        <taxon>Gammaproteobacteria</taxon>
        <taxon>Salinisphaerales</taxon>
        <taxon>Salinisphaeraceae</taxon>
        <taxon>Salinisphaera</taxon>
    </lineage>
</organism>
<comment type="caution">
    <text evidence="1">The sequence shown here is derived from an EMBL/GenBank/DDBJ whole genome shotgun (WGS) entry which is preliminary data.</text>
</comment>
<evidence type="ECO:0000313" key="2">
    <source>
        <dbReference type="Proteomes" id="UP000006242"/>
    </source>
</evidence>
<dbReference type="Proteomes" id="UP000006242">
    <property type="component" value="Unassembled WGS sequence"/>
</dbReference>
<proteinExistence type="predicted"/>
<dbReference type="EMBL" id="AFNV02000003">
    <property type="protein sequence ID" value="ERJ20300.1"/>
    <property type="molecule type" value="Genomic_DNA"/>
</dbReference>
<protein>
    <submittedName>
        <fullName evidence="1">Uncharacterized protein</fullName>
    </submittedName>
</protein>
<keyword evidence="2" id="KW-1185">Reference proteome</keyword>
<gene>
    <name evidence="1" type="ORF">SSPSH_000410</name>
</gene>
<reference evidence="1 2" key="1">
    <citation type="journal article" date="2011" name="J. Bacteriol.">
        <title>Genome sequence of Salinisphaera shabanensis, a gammaproteobacterium from the harsh, variable environment of the brine-seawater interface of the Shaban Deep in the Red Sea.</title>
        <authorList>
            <person name="Antunes A."/>
            <person name="Alam I."/>
            <person name="Bajic V.B."/>
            <person name="Stingl U."/>
        </authorList>
    </citation>
    <scope>NUCLEOTIDE SEQUENCE [LARGE SCALE GENOMIC DNA]</scope>
    <source>
        <strain evidence="1 2">E1L3A</strain>
    </source>
</reference>